<evidence type="ECO:0000313" key="3">
    <source>
        <dbReference type="EMBL" id="PWG79036.1"/>
    </source>
</evidence>
<dbReference type="Gene3D" id="3.30.70.1020">
    <property type="entry name" value="Trehalose-6-phosphate phosphatase related protein, domain 2"/>
    <property type="match status" value="1"/>
</dbReference>
<dbReference type="GO" id="GO:0005829">
    <property type="term" value="C:cytosol"/>
    <property type="evidence" value="ECO:0007669"/>
    <property type="project" value="TreeGrafter"/>
</dbReference>
<dbReference type="AlphaFoldDB" id="A0A2U2PCA3"/>
<feature type="non-terminal residue" evidence="3">
    <location>
        <position position="728"/>
    </location>
</feature>
<name>A0A2U2PCA3_9SPHI</name>
<dbReference type="InterPro" id="IPR003337">
    <property type="entry name" value="Trehalose_PPase"/>
</dbReference>
<evidence type="ECO:0000256" key="1">
    <source>
        <dbReference type="ARBA" id="ARBA00006330"/>
    </source>
</evidence>
<reference evidence="3 4" key="1">
    <citation type="submission" date="2018-04" db="EMBL/GenBank/DDBJ databases">
        <title>Pedobacter chongqingensis sp. nov., isolated from a rottenly hemp rope.</title>
        <authorList>
            <person name="Cai Y."/>
        </authorList>
    </citation>
    <scope>NUCLEOTIDE SEQUENCE [LARGE SCALE GENOMIC DNA]</scope>
    <source>
        <strain evidence="3 4">FJ4-8</strain>
    </source>
</reference>
<gene>
    <name evidence="3" type="ORF">DDR33_19155</name>
</gene>
<protein>
    <submittedName>
        <fullName evidence="3">Bifunctional alpha,alpha-trehalose-phosphate synthase (UDP-forming)/trehalose-phosphatase</fullName>
    </submittedName>
</protein>
<dbReference type="InterPro" id="IPR001830">
    <property type="entry name" value="Glyco_trans_20"/>
</dbReference>
<dbReference type="InterPro" id="IPR023214">
    <property type="entry name" value="HAD_sf"/>
</dbReference>
<dbReference type="SUPFAM" id="SSF56784">
    <property type="entry name" value="HAD-like"/>
    <property type="match status" value="1"/>
</dbReference>
<keyword evidence="4" id="KW-1185">Reference proteome</keyword>
<dbReference type="GO" id="GO:0003825">
    <property type="term" value="F:alpha,alpha-trehalose-phosphate synthase (UDP-forming) activity"/>
    <property type="evidence" value="ECO:0007669"/>
    <property type="project" value="TreeGrafter"/>
</dbReference>
<dbReference type="NCBIfam" id="TIGR00685">
    <property type="entry name" value="T6PP"/>
    <property type="match status" value="1"/>
</dbReference>
<dbReference type="Pfam" id="PF00982">
    <property type="entry name" value="Glyco_transf_20"/>
    <property type="match status" value="1"/>
</dbReference>
<accession>A0A2U2PCA3</accession>
<organism evidence="3 4">
    <name type="scientific">Pararcticibacter amylolyticus</name>
    <dbReference type="NCBI Taxonomy" id="2173175"/>
    <lineage>
        <taxon>Bacteria</taxon>
        <taxon>Pseudomonadati</taxon>
        <taxon>Bacteroidota</taxon>
        <taxon>Sphingobacteriia</taxon>
        <taxon>Sphingobacteriales</taxon>
        <taxon>Sphingobacteriaceae</taxon>
        <taxon>Pararcticibacter</taxon>
    </lineage>
</organism>
<dbReference type="EMBL" id="QEAS01000018">
    <property type="protein sequence ID" value="PWG79036.1"/>
    <property type="molecule type" value="Genomic_DNA"/>
</dbReference>
<dbReference type="PANTHER" id="PTHR10788">
    <property type="entry name" value="TREHALOSE-6-PHOSPHATE SYNTHASE"/>
    <property type="match status" value="1"/>
</dbReference>
<dbReference type="NCBIfam" id="TIGR01484">
    <property type="entry name" value="HAD-SF-IIB"/>
    <property type="match status" value="1"/>
</dbReference>
<evidence type="ECO:0000256" key="2">
    <source>
        <dbReference type="ARBA" id="ARBA00008799"/>
    </source>
</evidence>
<sequence length="728" mass="84577">MKTIIVSNRLPVKIKENNGEMEFRQSEGGLATGLGSIYRQGNNMWLGWPGVEVSSEEHKSQITGKLQEMNLYPVFLTQEEINLYYEGFSNETLWPVFHYHPTYAKYEQSYWDSYVAVNQKFKEAIFQVAEPGDRIWIHDYQLLLLPGLIRAEQPEITIGFFLHIPFPSYELFRLIPWRAEILQNMLGADLLGFHTFDDVRHFISSVTRLLPVHSFGNELNYDDRQVVAEPFPMGIDDKKFEELTTNEEVLANVNSLKETFHDSKMILSIDRLDYSKGILQRLQAFDMLLQRNPEYLENVVLYMIVVPSRDTVAQYKDLRDEIDKLVGNINARYRTLNWTPVNYYYRSFPVEMLSALYSMAEVCLISPMRDGMNLVCKEYVASRTNNTGVLILSEMAGAAKELIDALIVNPNNVGEVYRAMIEALNMPLNEQERRMQAMRDVVSKFNIKHWVKIYMEKLGEVKQMQDSMQAKHIGLNARSYIENSYLTSSNRVIFLDYDGTLVGFKANIDLAFPDEDLYDILEQLTSDPANNVVIVSGRNYQTLEDWFGRMPMDIIAEHGAWQKRKDGEWQKLPGLYNQWKQEIRPILETYVDRTPGSFIEEKSYSLVWHYRKVEEGLGELRANELMNTLRFITADKGLQMLPGNKVVEIKNVEVNKGKVSLSWLENNDYDFIMALGDDHTDEDMFKALPDKAFTIKIGSNISSARYYLRDYREVRRLLRTLALRRLLT</sequence>
<comment type="similarity">
    <text evidence="1">In the C-terminal section; belongs to the trehalose phosphatase family.</text>
</comment>
<dbReference type="GO" id="GO:0004805">
    <property type="term" value="F:trehalose-phosphatase activity"/>
    <property type="evidence" value="ECO:0007669"/>
    <property type="project" value="TreeGrafter"/>
</dbReference>
<dbReference type="CDD" id="cd01627">
    <property type="entry name" value="HAD_TPP"/>
    <property type="match status" value="1"/>
</dbReference>
<dbReference type="PANTHER" id="PTHR10788:SF106">
    <property type="entry name" value="BCDNA.GH08860"/>
    <property type="match status" value="1"/>
</dbReference>
<dbReference type="Pfam" id="PF02358">
    <property type="entry name" value="Trehalose_PPase"/>
    <property type="match status" value="1"/>
</dbReference>
<dbReference type="GO" id="GO:0005992">
    <property type="term" value="P:trehalose biosynthetic process"/>
    <property type="evidence" value="ECO:0007669"/>
    <property type="project" value="InterPro"/>
</dbReference>
<dbReference type="Gene3D" id="3.40.50.2000">
    <property type="entry name" value="Glycogen Phosphorylase B"/>
    <property type="match status" value="2"/>
</dbReference>
<dbReference type="SUPFAM" id="SSF53756">
    <property type="entry name" value="UDP-Glycosyltransferase/glycogen phosphorylase"/>
    <property type="match status" value="1"/>
</dbReference>
<dbReference type="NCBIfam" id="NF011071">
    <property type="entry name" value="PRK14501.1"/>
    <property type="match status" value="1"/>
</dbReference>
<dbReference type="InterPro" id="IPR036412">
    <property type="entry name" value="HAD-like_sf"/>
</dbReference>
<dbReference type="RefSeq" id="WP_109417479.1">
    <property type="nucleotide sequence ID" value="NZ_QEAS01000018.1"/>
</dbReference>
<dbReference type="Gene3D" id="3.40.50.1000">
    <property type="entry name" value="HAD superfamily/HAD-like"/>
    <property type="match status" value="1"/>
</dbReference>
<dbReference type="OrthoDB" id="9761633at2"/>
<proteinExistence type="inferred from homology"/>
<comment type="similarity">
    <text evidence="2">Belongs to the glycosyltransferase 20 family.</text>
</comment>
<dbReference type="InterPro" id="IPR006379">
    <property type="entry name" value="HAD-SF_hydro_IIB"/>
</dbReference>
<dbReference type="CDD" id="cd03788">
    <property type="entry name" value="GT20_TPS"/>
    <property type="match status" value="1"/>
</dbReference>
<evidence type="ECO:0000313" key="4">
    <source>
        <dbReference type="Proteomes" id="UP000245647"/>
    </source>
</evidence>
<comment type="caution">
    <text evidence="3">The sequence shown here is derived from an EMBL/GenBank/DDBJ whole genome shotgun (WGS) entry which is preliminary data.</text>
</comment>
<dbReference type="Proteomes" id="UP000245647">
    <property type="component" value="Unassembled WGS sequence"/>
</dbReference>